<dbReference type="EC" id="2.7.13.3" evidence="2"/>
<evidence type="ECO:0000256" key="3">
    <source>
        <dbReference type="SAM" id="Phobius"/>
    </source>
</evidence>
<evidence type="ECO:0000313" key="5">
    <source>
        <dbReference type="Proteomes" id="UP000823851"/>
    </source>
</evidence>
<dbReference type="EMBL" id="DWUW01000097">
    <property type="protein sequence ID" value="HJD30963.1"/>
    <property type="molecule type" value="Genomic_DNA"/>
</dbReference>
<keyword evidence="3" id="KW-0812">Transmembrane</keyword>
<dbReference type="GO" id="GO:0000155">
    <property type="term" value="F:phosphorelay sensor kinase activity"/>
    <property type="evidence" value="ECO:0007669"/>
    <property type="project" value="InterPro"/>
</dbReference>
<reference evidence="4" key="1">
    <citation type="journal article" date="2021" name="PeerJ">
        <title>Extensive microbial diversity within the chicken gut microbiome revealed by metagenomics and culture.</title>
        <authorList>
            <person name="Gilroy R."/>
            <person name="Ravi A."/>
            <person name="Getino M."/>
            <person name="Pursley I."/>
            <person name="Horton D.L."/>
            <person name="Alikhan N.F."/>
            <person name="Baker D."/>
            <person name="Gharbi K."/>
            <person name="Hall N."/>
            <person name="Watson M."/>
            <person name="Adriaenssens E.M."/>
            <person name="Foster-Nyarko E."/>
            <person name="Jarju S."/>
            <person name="Secka A."/>
            <person name="Antonio M."/>
            <person name="Oren A."/>
            <person name="Chaudhuri R.R."/>
            <person name="La Ragione R."/>
            <person name="Hildebrand F."/>
            <person name="Pallen M.J."/>
        </authorList>
    </citation>
    <scope>NUCLEOTIDE SEQUENCE</scope>
    <source>
        <strain evidence="4">ChiHjej8B7-25341</strain>
    </source>
</reference>
<evidence type="ECO:0000313" key="4">
    <source>
        <dbReference type="EMBL" id="HJD30963.1"/>
    </source>
</evidence>
<dbReference type="AlphaFoldDB" id="A0A9D2QZQ3"/>
<feature type="transmembrane region" description="Helical" evidence="3">
    <location>
        <begin position="275"/>
        <end position="294"/>
    </location>
</feature>
<reference evidence="4" key="2">
    <citation type="submission" date="2021-04" db="EMBL/GenBank/DDBJ databases">
        <authorList>
            <person name="Gilroy R."/>
        </authorList>
    </citation>
    <scope>NUCLEOTIDE SEQUENCE</scope>
    <source>
        <strain evidence="4">ChiHjej8B7-25341</strain>
    </source>
</reference>
<keyword evidence="3" id="KW-1133">Transmembrane helix</keyword>
<feature type="non-terminal residue" evidence="4">
    <location>
        <position position="559"/>
    </location>
</feature>
<dbReference type="Proteomes" id="UP000823851">
    <property type="component" value="Unassembled WGS sequence"/>
</dbReference>
<sequence length="559" mass="62725">MDGLFSVNYVQYKYLKEKVDQAHYSYPQLYLSQSFEDGDSGSASDAAQAAQILSELYPSLSSDLSAAAEIAMDGEEEDGLLRNVQHILSSQEEYLESVLSEYEQTLASLGSILDYYVEDLESGVYLSNSGRRLPNAVSSDGQASSEDSPKYVYYVSMEYDSAGNVGNISVRSRDDARQFMNTVQTAGHEKQLSLSETGDSGQELSQDGQLSFYRVYDDYHDTYADLQLLLSSPENMRVIYGLTQEQYDSLLQGNGSFRNDLYYAMENSYEAAGVIPVYLFLLLLAAVSGLLLVSRATGHIRDGRTGTRPLKTAWPGKGQGLYLEAAVILAAILCSFARTVLRFTAEYGNGIFLKDILTGIGNNGRILFLPADRAILFLLLSVLFAAAFCVGAGLSGIRRSTFRERSLICRYWHKIYSRIRKLCGSFYNDLIRYDIGTDAKRIILKILGVNFFILMMICCFWFAGILGLIVYTVIVYFILKRYVMDIQEKYRKLLHATSSIAQGNLDTALSEDFGIFESYKSQLRRIQSDFKRAVEEEVRSQRMKSELITNVSHDLKTPL</sequence>
<gene>
    <name evidence="4" type="ORF">H9912_03380</name>
</gene>
<feature type="transmembrane region" description="Helical" evidence="3">
    <location>
        <begin position="321"/>
        <end position="341"/>
    </location>
</feature>
<dbReference type="SUPFAM" id="SSF47384">
    <property type="entry name" value="Homodimeric domain of signal transducing histidine kinase"/>
    <property type="match status" value="1"/>
</dbReference>
<organism evidence="4 5">
    <name type="scientific">Candidatus Eisenbergiella stercorigallinarum</name>
    <dbReference type="NCBI Taxonomy" id="2838557"/>
    <lineage>
        <taxon>Bacteria</taxon>
        <taxon>Bacillati</taxon>
        <taxon>Bacillota</taxon>
        <taxon>Clostridia</taxon>
        <taxon>Lachnospirales</taxon>
        <taxon>Lachnospiraceae</taxon>
        <taxon>Eisenbergiella</taxon>
    </lineage>
</organism>
<dbReference type="InterPro" id="IPR036097">
    <property type="entry name" value="HisK_dim/P_sf"/>
</dbReference>
<feature type="transmembrane region" description="Helical" evidence="3">
    <location>
        <begin position="451"/>
        <end position="479"/>
    </location>
</feature>
<comment type="catalytic activity">
    <reaction evidence="1">
        <text>ATP + protein L-histidine = ADP + protein N-phospho-L-histidine.</text>
        <dbReference type="EC" id="2.7.13.3"/>
    </reaction>
</comment>
<accession>A0A9D2QZQ3</accession>
<evidence type="ECO:0000256" key="1">
    <source>
        <dbReference type="ARBA" id="ARBA00000085"/>
    </source>
</evidence>
<keyword evidence="3" id="KW-0472">Membrane</keyword>
<dbReference type="Gene3D" id="1.10.287.130">
    <property type="match status" value="1"/>
</dbReference>
<name>A0A9D2QZQ3_9FIRM</name>
<comment type="caution">
    <text evidence="4">The sequence shown here is derived from an EMBL/GenBank/DDBJ whole genome shotgun (WGS) entry which is preliminary data.</text>
</comment>
<feature type="transmembrane region" description="Helical" evidence="3">
    <location>
        <begin position="374"/>
        <end position="397"/>
    </location>
</feature>
<evidence type="ECO:0000256" key="2">
    <source>
        <dbReference type="ARBA" id="ARBA00012438"/>
    </source>
</evidence>
<protein>
    <recommendedName>
        <fullName evidence="2">histidine kinase</fullName>
        <ecNumber evidence="2">2.7.13.3</ecNumber>
    </recommendedName>
</protein>
<proteinExistence type="predicted"/>